<feature type="chain" id="PRO_5011658095" evidence="2">
    <location>
        <begin position="37"/>
        <end position="1023"/>
    </location>
</feature>
<dbReference type="Pfam" id="PF18962">
    <property type="entry name" value="Por_Secre_tail"/>
    <property type="match status" value="1"/>
</dbReference>
<dbReference type="Gene3D" id="3.40.50.1820">
    <property type="entry name" value="alpha/beta hydrolase"/>
    <property type="match status" value="1"/>
</dbReference>
<sequence>MHNILTKKQPKTKKPVDIMKLKYLLLFLLSAGISQAQEKKKVDFSKLDRSGMKTSLLLTDVKPFSVLAQKNETYGMYGFHQSYKELGLSDTQKRFLNGDLIKSEMRLETTSQAVKIGLIHTDFEIISKKAYDEGLIKITNNVVTRNSNNYIFDEYSNTIIAPLTLRKKGVETTFLLDSKMFVNTTSNKIASVKADFGDGKGLINVSFDKNISVVYPNEGQKQIVFNILFENGDLKIRKSSLTVTYSNEDTLRLFRRAPSLITATRNPDLAIYGVTDLSPGKCEYEVFLSTDGILDKPIFVIDGFDPSDSRNTAAVYNLLTYTDAGGVTRNLGDKVRTEEGFDVVIVNFPNYTNAANNIIDGGADFIERNALSVVTVIELINSQKTGTEQNVIIGPSMGGLISRYALRYMEQNTLNHQTRLWVSFDSPHYGANVPIGLQHLFNYFAYGYGDSDAVKPLVDGMLRSPAARQMLVDHFDAHTTSIVGVDDPRAPTTGLPLTPAGAPNYRNNFQNRMNAMGFPQTTRNVSMTNGSGVNAKFKSKTGTDILPGFDVIGTAASPANIDTGDVIGFINTRALTFCEFMPNAGVNEEIVNVAIQAQIFFWVTQDTFIARATQSAGTAGVDSAPGGLFDMGGLAASLGTGNAVLTNFLGAMKSDYFSFIPTVSAMALNVGGVITANQPNYYFNINLGTKDTPWDGINTATSNTTPFKNWFMPPTNEGHVKITQGNVDFIWCEIVKPDFNFALSTASSIVACNGSNASFTFNHNNLHGCLSTTTFSTTGAPAGSTVTFSPASISTSGTVTMNVTNIAPGTYTIMVSANNNPTKTVPVTITIYPSNPSLNGQTQSSVNSASFISGTSVTVNQGANLELNLPTSLYAGTIEWFDPTNASRGTTNPIITNIQDNSNDEGIWNARVTFTNDCARMAITSVPYQVIVDNILGINNNEFKGLSIYPNPSNRIITISSSSNLSDANARIVDLRGRTILDKKPIVLNPNNLQIDISNLSQGSYFLILENDSNRTVKQIIKQ</sequence>
<gene>
    <name evidence="4" type="ORF">SAMN05660845_1854</name>
</gene>
<accession>A0A1I0YQ91</accession>
<dbReference type="STRING" id="498292.SAMN05660845_1854"/>
<feature type="signal peptide" evidence="2">
    <location>
        <begin position="1"/>
        <end position="36"/>
    </location>
</feature>
<evidence type="ECO:0000256" key="1">
    <source>
        <dbReference type="ARBA" id="ARBA00022729"/>
    </source>
</evidence>
<keyword evidence="1 2" id="KW-0732">Signal</keyword>
<dbReference type="RefSeq" id="WP_091476500.1">
    <property type="nucleotide sequence ID" value="NZ_FOJT01000004.1"/>
</dbReference>
<name>A0A1I0YQ91_9FLAO</name>
<reference evidence="5" key="1">
    <citation type="submission" date="2016-10" db="EMBL/GenBank/DDBJ databases">
        <authorList>
            <person name="Varghese N."/>
            <person name="Submissions S."/>
        </authorList>
    </citation>
    <scope>NUCLEOTIDE SEQUENCE [LARGE SCALE GENOMIC DNA]</scope>
    <source>
        <strain evidence="5">DSM 21789</strain>
    </source>
</reference>
<dbReference type="SUPFAM" id="SSF53474">
    <property type="entry name" value="alpha/beta-Hydrolases"/>
    <property type="match status" value="1"/>
</dbReference>
<evidence type="ECO:0000256" key="2">
    <source>
        <dbReference type="SAM" id="SignalP"/>
    </source>
</evidence>
<keyword evidence="5" id="KW-1185">Reference proteome</keyword>
<dbReference type="InterPro" id="IPR026444">
    <property type="entry name" value="Secre_tail"/>
</dbReference>
<organism evidence="4 5">
    <name type="scientific">Flavobacterium swingsii</name>
    <dbReference type="NCBI Taxonomy" id="498292"/>
    <lineage>
        <taxon>Bacteria</taxon>
        <taxon>Pseudomonadati</taxon>
        <taxon>Bacteroidota</taxon>
        <taxon>Flavobacteriia</taxon>
        <taxon>Flavobacteriales</taxon>
        <taxon>Flavobacteriaceae</taxon>
        <taxon>Flavobacterium</taxon>
    </lineage>
</organism>
<evidence type="ECO:0000259" key="3">
    <source>
        <dbReference type="Pfam" id="PF18962"/>
    </source>
</evidence>
<evidence type="ECO:0000313" key="5">
    <source>
        <dbReference type="Proteomes" id="UP000199604"/>
    </source>
</evidence>
<protein>
    <submittedName>
        <fullName evidence="4">Por secretion system C-terminal sorting domain-containing protein</fullName>
    </submittedName>
</protein>
<dbReference type="OrthoDB" id="4535652at2"/>
<dbReference type="Proteomes" id="UP000199604">
    <property type="component" value="Unassembled WGS sequence"/>
</dbReference>
<dbReference type="NCBIfam" id="TIGR04183">
    <property type="entry name" value="Por_Secre_tail"/>
    <property type="match status" value="1"/>
</dbReference>
<dbReference type="InterPro" id="IPR029058">
    <property type="entry name" value="AB_hydrolase_fold"/>
</dbReference>
<feature type="domain" description="Secretion system C-terminal sorting" evidence="3">
    <location>
        <begin position="948"/>
        <end position="1021"/>
    </location>
</feature>
<evidence type="ECO:0000313" key="4">
    <source>
        <dbReference type="EMBL" id="SFB14630.1"/>
    </source>
</evidence>
<dbReference type="AlphaFoldDB" id="A0A1I0YQ91"/>
<dbReference type="EMBL" id="FOJT01000004">
    <property type="protein sequence ID" value="SFB14630.1"/>
    <property type="molecule type" value="Genomic_DNA"/>
</dbReference>
<proteinExistence type="predicted"/>